<dbReference type="AlphaFoldDB" id="A0A0C2VPG1"/>
<protein>
    <submittedName>
        <fullName evidence="2">Beta-lactamase</fullName>
    </submittedName>
</protein>
<dbReference type="InterPro" id="IPR050662">
    <property type="entry name" value="Sec-metab_biosynth-thioest"/>
</dbReference>
<dbReference type="InterPro" id="IPR036866">
    <property type="entry name" value="RibonucZ/Hydroxyglut_hydro"/>
</dbReference>
<sequence length="334" mass="37392">MTVWYRDIAQLTIPTPFAVGDVHVYVIKGERMTLVDTGPKTNEAWEALESQLSAIGLVPERIDQVVLTHHHPDHAGLIERFPHAAVIGSKEGERFLVRDDEFIKDHDVFYKTFFSSMGLPESYFVLIEKMKEPLQALGNRGIDQAVSEGDILQGASKWKVIETPGHSQGHISLFRENDGLLIGGDMLLSNVSSNPLIEPPFSSGEPRPLPQLQYNESLKRLQDMPLSAVLPGHGPVVSDPSNLLSHRLKKQHERAMYVKQLIAQKESTAFEICMQLFPSVYRKQLGLTLSETMGQIDYLVSLGEIEIVDRRGDAFLYGALTNIKEPVNEQEIGR</sequence>
<evidence type="ECO:0000313" key="2">
    <source>
        <dbReference type="EMBL" id="KIL45898.1"/>
    </source>
</evidence>
<accession>A0A0C2VPG1</accession>
<dbReference type="OrthoDB" id="2971563at2"/>
<dbReference type="Pfam" id="PF00753">
    <property type="entry name" value="Lactamase_B"/>
    <property type="match status" value="1"/>
</dbReference>
<feature type="domain" description="Metallo-beta-lactamase" evidence="1">
    <location>
        <begin position="21"/>
        <end position="233"/>
    </location>
</feature>
<name>A0A0C2VPG1_9BACL</name>
<dbReference type="SMART" id="SM00849">
    <property type="entry name" value="Lactamase_B"/>
    <property type="match status" value="1"/>
</dbReference>
<dbReference type="PANTHER" id="PTHR23131:SF4">
    <property type="entry name" value="METALLO-BETA-LACTAMASE SUPERFAMILY POTEIN"/>
    <property type="match status" value="1"/>
</dbReference>
<proteinExistence type="predicted"/>
<evidence type="ECO:0000259" key="1">
    <source>
        <dbReference type="SMART" id="SM00849"/>
    </source>
</evidence>
<dbReference type="RefSeq" id="WP_041059048.1">
    <property type="nucleotide sequence ID" value="NZ_JXRR01000017.1"/>
</dbReference>
<comment type="caution">
    <text evidence="2">The sequence shown here is derived from an EMBL/GenBank/DDBJ whole genome shotgun (WGS) entry which is preliminary data.</text>
</comment>
<dbReference type="EMBL" id="JXRR01000017">
    <property type="protein sequence ID" value="KIL45898.1"/>
    <property type="molecule type" value="Genomic_DNA"/>
</dbReference>
<keyword evidence="3" id="KW-1185">Reference proteome</keyword>
<dbReference type="PANTHER" id="PTHR23131">
    <property type="entry name" value="ENDORIBONUCLEASE LACTB2"/>
    <property type="match status" value="1"/>
</dbReference>
<dbReference type="SUPFAM" id="SSF56281">
    <property type="entry name" value="Metallo-hydrolase/oxidoreductase"/>
    <property type="match status" value="1"/>
</dbReference>
<dbReference type="Gene3D" id="3.60.15.10">
    <property type="entry name" value="Ribonuclease Z/Hydroxyacylglutathione hydrolase-like"/>
    <property type="match status" value="1"/>
</dbReference>
<dbReference type="CDD" id="cd07725">
    <property type="entry name" value="TTHA1429-like_MBL-fold"/>
    <property type="match status" value="1"/>
</dbReference>
<gene>
    <name evidence="2" type="ORF">KR50_25730</name>
</gene>
<evidence type="ECO:0000313" key="3">
    <source>
        <dbReference type="Proteomes" id="UP000031972"/>
    </source>
</evidence>
<reference evidence="2 3" key="1">
    <citation type="submission" date="2015-01" db="EMBL/GenBank/DDBJ databases">
        <title>Jeotgalibacillus campisalis genome sequencing.</title>
        <authorList>
            <person name="Goh K.M."/>
            <person name="Chan K.-G."/>
            <person name="Yaakop A.S."/>
            <person name="Ee R."/>
            <person name="Gan H.M."/>
            <person name="Chan C.S."/>
        </authorList>
    </citation>
    <scope>NUCLEOTIDE SEQUENCE [LARGE SCALE GENOMIC DNA]</scope>
    <source>
        <strain evidence="2 3">SF-57</strain>
    </source>
</reference>
<dbReference type="PATRIC" id="fig|220754.4.peg.2590"/>
<dbReference type="InterPro" id="IPR001279">
    <property type="entry name" value="Metallo-B-lactamas"/>
</dbReference>
<dbReference type="Proteomes" id="UP000031972">
    <property type="component" value="Unassembled WGS sequence"/>
</dbReference>
<organism evidence="2 3">
    <name type="scientific">Jeotgalibacillus campisalis</name>
    <dbReference type="NCBI Taxonomy" id="220754"/>
    <lineage>
        <taxon>Bacteria</taxon>
        <taxon>Bacillati</taxon>
        <taxon>Bacillota</taxon>
        <taxon>Bacilli</taxon>
        <taxon>Bacillales</taxon>
        <taxon>Caryophanaceae</taxon>
        <taxon>Jeotgalibacillus</taxon>
    </lineage>
</organism>